<dbReference type="GeneID" id="31367292"/>
<dbReference type="SUPFAM" id="SSF53474">
    <property type="entry name" value="alpha/beta-Hydrolases"/>
    <property type="match status" value="1"/>
</dbReference>
<feature type="chain" id="PRO_5003042760" evidence="2">
    <location>
        <begin position="18"/>
        <end position="574"/>
    </location>
</feature>
<dbReference type="Proteomes" id="UP000001396">
    <property type="component" value="Unassembled WGS sequence"/>
</dbReference>
<dbReference type="Gene3D" id="3.40.50.1820">
    <property type="entry name" value="alpha/beta hydrolase"/>
    <property type="match status" value="1"/>
</dbReference>
<gene>
    <name evidence="3" type="ORF">PPL_11824</name>
</gene>
<sequence>MKLFVILLVTAIVCVNGLTQTDRSYQYTTTDKLWYLEYLPSNYDPTGVNKSPVIIFCHGNGEIAWNSNWPTDLNLLRNAPGAPPMLIQNNRWDTTLPFVVLSPQINGNGWNADKILSFTQSLSTLYPGADTSRVYLTGLSGGATAVFEMLKISKANSDLFAAALTMATAQVTSGTGIYDSSLPVWGFWNANDNVVWWGTIENVDYLNNQGICPRAKKTIFAAGWNPSFTHDCWTPLYERTDSNYDIYAWMLQYTNQRTFSSGCTSSVTTITSTTGSPTTTTTTGSATTGSATTTTGSATTGSATTTTTTGIPTTLQWSKFSDAATDFCVVSSTDDVYKIDNTPNKSYRRNQLASSWLEIGSSGQSLGCTSSYAYVLLWGMIYKYDPAISNWVVTGPGGVSAQFLIGGGNTLYYYSTDTTVQMLTTSNNWTTVFYFPPATKFSASGDFLFALLPGGLLQMYSNGVLTNTNVFNGQDVLSGRNRGYVIVANGDIWTGTTPAFFVVGGPGDAFGVTKNALYGIGSNGVDIFRNQEATGNWWYVYSSTSQVTRIIPNGVRLYAVVASGELYTLYGNDI</sequence>
<dbReference type="RefSeq" id="XP_020426925.1">
    <property type="nucleotide sequence ID" value="XM_020582571.1"/>
</dbReference>
<dbReference type="STRING" id="670386.D3BUK3"/>
<name>D3BUK3_HETP5</name>
<evidence type="ECO:0000313" key="3">
    <source>
        <dbReference type="EMBL" id="EFA74791.1"/>
    </source>
</evidence>
<accession>D3BUK3</accession>
<reference evidence="3 4" key="1">
    <citation type="journal article" date="2011" name="Genome Res.">
        <title>Phylogeny-wide analysis of social amoeba genomes highlights ancient origins for complex intercellular communication.</title>
        <authorList>
            <person name="Heidel A.J."/>
            <person name="Lawal H.M."/>
            <person name="Felder M."/>
            <person name="Schilde C."/>
            <person name="Helps N.R."/>
            <person name="Tunggal B."/>
            <person name="Rivero F."/>
            <person name="John U."/>
            <person name="Schleicher M."/>
            <person name="Eichinger L."/>
            <person name="Platzer M."/>
            <person name="Noegel A.A."/>
            <person name="Schaap P."/>
            <person name="Gloeckner G."/>
        </authorList>
    </citation>
    <scope>NUCLEOTIDE SEQUENCE [LARGE SCALE GENOMIC DNA]</scope>
    <source>
        <strain evidence="4">ATCC 26659 / Pp 5 / PN500</strain>
    </source>
</reference>
<feature type="signal peptide" evidence="2">
    <location>
        <begin position="1"/>
        <end position="17"/>
    </location>
</feature>
<evidence type="ECO:0000256" key="2">
    <source>
        <dbReference type="SAM" id="SignalP"/>
    </source>
</evidence>
<evidence type="ECO:0000256" key="1">
    <source>
        <dbReference type="SAM" id="MobiDB-lite"/>
    </source>
</evidence>
<dbReference type="AlphaFoldDB" id="D3BUK3"/>
<proteinExistence type="predicted"/>
<protein>
    <submittedName>
        <fullName evidence="3">Uncharacterized protein</fullName>
    </submittedName>
</protein>
<dbReference type="InParanoid" id="D3BUK3"/>
<comment type="caution">
    <text evidence="3">The sequence shown here is derived from an EMBL/GenBank/DDBJ whole genome shotgun (WGS) entry which is preliminary data.</text>
</comment>
<dbReference type="InterPro" id="IPR029058">
    <property type="entry name" value="AB_hydrolase_fold"/>
</dbReference>
<feature type="region of interest" description="Disordered" evidence="1">
    <location>
        <begin position="272"/>
        <end position="307"/>
    </location>
</feature>
<keyword evidence="2" id="KW-0732">Signal</keyword>
<keyword evidence="4" id="KW-1185">Reference proteome</keyword>
<evidence type="ECO:0000313" key="4">
    <source>
        <dbReference type="Proteomes" id="UP000001396"/>
    </source>
</evidence>
<dbReference type="EMBL" id="ADBJ01000060">
    <property type="protein sequence ID" value="EFA74791.1"/>
    <property type="molecule type" value="Genomic_DNA"/>
</dbReference>
<organism evidence="3 4">
    <name type="scientific">Heterostelium pallidum (strain ATCC 26659 / Pp 5 / PN500)</name>
    <name type="common">Cellular slime mold</name>
    <name type="synonym">Polysphondylium pallidum</name>
    <dbReference type="NCBI Taxonomy" id="670386"/>
    <lineage>
        <taxon>Eukaryota</taxon>
        <taxon>Amoebozoa</taxon>
        <taxon>Evosea</taxon>
        <taxon>Eumycetozoa</taxon>
        <taxon>Dictyostelia</taxon>
        <taxon>Acytosteliales</taxon>
        <taxon>Acytosteliaceae</taxon>
        <taxon>Heterostelium</taxon>
    </lineage>
</organism>